<dbReference type="SUPFAM" id="SSF81665">
    <property type="entry name" value="Calcium ATPase, transmembrane domain M"/>
    <property type="match status" value="1"/>
</dbReference>
<keyword evidence="18" id="KW-1185">Reference proteome</keyword>
<dbReference type="InterPro" id="IPR023298">
    <property type="entry name" value="ATPase_P-typ_TM_dom_sf"/>
</dbReference>
<evidence type="ECO:0000256" key="2">
    <source>
        <dbReference type="ARBA" id="ARBA00006024"/>
    </source>
</evidence>
<feature type="domain" description="HMA" evidence="16">
    <location>
        <begin position="62"/>
        <end position="128"/>
    </location>
</feature>
<keyword evidence="14 15" id="KW-0472">Membrane</keyword>
<feature type="transmembrane region" description="Helical" evidence="15">
    <location>
        <begin position="745"/>
        <end position="765"/>
    </location>
</feature>
<evidence type="ECO:0000256" key="12">
    <source>
        <dbReference type="ARBA" id="ARBA00022989"/>
    </source>
</evidence>
<dbReference type="SUPFAM" id="SSF55008">
    <property type="entry name" value="HMA, heavy metal-associated domain"/>
    <property type="match status" value="1"/>
</dbReference>
<keyword evidence="11" id="KW-1278">Translocase</keyword>
<name>A0ABY4VZU0_9PROT</name>
<feature type="transmembrane region" description="Helical" evidence="15">
    <location>
        <begin position="183"/>
        <end position="204"/>
    </location>
</feature>
<dbReference type="Proteomes" id="UP001056291">
    <property type="component" value="Chromosome"/>
</dbReference>
<evidence type="ECO:0000259" key="16">
    <source>
        <dbReference type="PROSITE" id="PS50846"/>
    </source>
</evidence>
<dbReference type="Gene3D" id="3.30.70.100">
    <property type="match status" value="1"/>
</dbReference>
<dbReference type="InterPro" id="IPR036412">
    <property type="entry name" value="HAD-like_sf"/>
</dbReference>
<dbReference type="NCBIfam" id="TIGR01512">
    <property type="entry name" value="ATPase-IB2_Cd"/>
    <property type="match status" value="1"/>
</dbReference>
<dbReference type="PROSITE" id="PS00154">
    <property type="entry name" value="ATPASE_E1_E2"/>
    <property type="match status" value="1"/>
</dbReference>
<evidence type="ECO:0000256" key="11">
    <source>
        <dbReference type="ARBA" id="ARBA00022967"/>
    </source>
</evidence>
<keyword evidence="4 15" id="KW-1003">Cell membrane</keyword>
<dbReference type="InterPro" id="IPR023214">
    <property type="entry name" value="HAD_sf"/>
</dbReference>
<evidence type="ECO:0000256" key="10">
    <source>
        <dbReference type="ARBA" id="ARBA00022842"/>
    </source>
</evidence>
<dbReference type="InterPro" id="IPR023299">
    <property type="entry name" value="ATPase_P-typ_cyto_dom_N"/>
</dbReference>
<dbReference type="RefSeq" id="WP_251933299.1">
    <property type="nucleotide sequence ID" value="NZ_CP098747.1"/>
</dbReference>
<dbReference type="InterPro" id="IPR001757">
    <property type="entry name" value="P_typ_ATPase"/>
</dbReference>
<evidence type="ECO:0000256" key="6">
    <source>
        <dbReference type="ARBA" id="ARBA00022692"/>
    </source>
</evidence>
<proteinExistence type="inferred from homology"/>
<dbReference type="InterPro" id="IPR006121">
    <property type="entry name" value="HMA_dom"/>
</dbReference>
<dbReference type="PANTHER" id="PTHR43520:SF5">
    <property type="entry name" value="CATION-TRANSPORTING P-TYPE ATPASE-RELATED"/>
    <property type="match status" value="1"/>
</dbReference>
<accession>A0ABY4VZU0</accession>
<feature type="transmembrane region" description="Helical" evidence="15">
    <location>
        <begin position="245"/>
        <end position="262"/>
    </location>
</feature>
<dbReference type="Pfam" id="PF00122">
    <property type="entry name" value="E1-E2_ATPase"/>
    <property type="match status" value="1"/>
</dbReference>
<dbReference type="NCBIfam" id="TIGR01494">
    <property type="entry name" value="ATPase_P-type"/>
    <property type="match status" value="1"/>
</dbReference>
<sequence>MGRLALKDTENPLMPRAHDIGADCCAGGATALAEIGTNQESYRDFVDSDPTAFVTHDQDGNAMLYLLVENMHCANCIKNIEETLHSNPAVIDARVNFSTRRLFVRWHEEKTVAGDLLRPVISMGYPLTPYNPDLIQAASAAEDRQLLKALAVAGFAAANVMLLSVSVWAGFFSDDMGEATRSFLHWISAMIALPAVAYAGQPFFKSALGALRNGRLNMDVPISLAVLLAAAMSLSETIQGGEHTYFDASVTLLFFLLIGRYLDRAARNKARSAAERLLLLKSVAATIVNSDGTRQTIPADAVMPGHLVQVAVGERLPVDGIVSSGRSELDISMVTGESLPVFVKTGDDAFAGTMNLQGPLDITATKTGDNTLLGDIVRLMEASEQGRAKYVRLADRIAEIYAPAVHILAALTFAGWWFFGANWQIALLQAVAVLIITCPCALGLAVPVVQVVASGRLLGKGILVKSADGLERLAQIDTIVFDKTGTLTEGRLELQNQAEISEENLNLAATIAQVSRHPLAMAISRHRQVNAAKALDVQELPGEGLRAIIDGTEVKLGNRFWTGAAKIADLEEGIGPELWLAVSGKDPVQFRFLDQVRSGARETIQKLTMQGYAVEVISGDRPAVVEQIAVELGIENWKAQQKPEDKVARLAALKESGRKVVMIGDGLNDAPALAAAHVSISPSSASDISQTAADFVFQGRTLTAVLETLKVAKTAHRLVVQNFALAFLYNAIAVPLAVAGFVTPLFAAIAMSASSLAVCLNSMRLRLERNREAR</sequence>
<protein>
    <submittedName>
        <fullName evidence="17">Cadmium-translocating P-type ATPase</fullName>
    </submittedName>
</protein>
<organism evidence="17 18">
    <name type="scientific">Sneathiella marina</name>
    <dbReference type="NCBI Taxonomy" id="2950108"/>
    <lineage>
        <taxon>Bacteria</taxon>
        <taxon>Pseudomonadati</taxon>
        <taxon>Pseudomonadota</taxon>
        <taxon>Alphaproteobacteria</taxon>
        <taxon>Sneathiellales</taxon>
        <taxon>Sneathiellaceae</taxon>
        <taxon>Sneathiella</taxon>
    </lineage>
</organism>
<keyword evidence="6 15" id="KW-0812">Transmembrane</keyword>
<dbReference type="NCBIfam" id="TIGR01525">
    <property type="entry name" value="ATPase-IB_hvy"/>
    <property type="match status" value="1"/>
</dbReference>
<gene>
    <name evidence="17" type="primary">cadA</name>
    <name evidence="17" type="ORF">NBZ79_14700</name>
</gene>
<dbReference type="SUPFAM" id="SSF56784">
    <property type="entry name" value="HAD-like"/>
    <property type="match status" value="1"/>
</dbReference>
<evidence type="ECO:0000256" key="15">
    <source>
        <dbReference type="RuleBase" id="RU362081"/>
    </source>
</evidence>
<dbReference type="InterPro" id="IPR036163">
    <property type="entry name" value="HMA_dom_sf"/>
</dbReference>
<dbReference type="InterPro" id="IPR059000">
    <property type="entry name" value="ATPase_P-type_domA"/>
</dbReference>
<dbReference type="PRINTS" id="PR00943">
    <property type="entry name" value="CUATPASE"/>
</dbReference>
<dbReference type="PROSITE" id="PS50846">
    <property type="entry name" value="HMA_2"/>
    <property type="match status" value="1"/>
</dbReference>
<evidence type="ECO:0000313" key="18">
    <source>
        <dbReference type="Proteomes" id="UP001056291"/>
    </source>
</evidence>
<feature type="transmembrane region" description="Helical" evidence="15">
    <location>
        <begin position="149"/>
        <end position="171"/>
    </location>
</feature>
<dbReference type="PANTHER" id="PTHR43520">
    <property type="entry name" value="ATP7, ISOFORM B"/>
    <property type="match status" value="1"/>
</dbReference>
<keyword evidence="7 15" id="KW-0479">Metal-binding</keyword>
<dbReference type="InterPro" id="IPR018303">
    <property type="entry name" value="ATPase_P-typ_P_site"/>
</dbReference>
<evidence type="ECO:0000256" key="4">
    <source>
        <dbReference type="ARBA" id="ARBA00022475"/>
    </source>
</evidence>
<dbReference type="Gene3D" id="3.40.50.1000">
    <property type="entry name" value="HAD superfamily/HAD-like"/>
    <property type="match status" value="1"/>
</dbReference>
<comment type="similarity">
    <text evidence="2 15">Belongs to the cation transport ATPase (P-type) (TC 3.A.3) family. Type IB subfamily.</text>
</comment>
<dbReference type="InterPro" id="IPR027256">
    <property type="entry name" value="P-typ_ATPase_IB"/>
</dbReference>
<evidence type="ECO:0000256" key="7">
    <source>
        <dbReference type="ARBA" id="ARBA00022723"/>
    </source>
</evidence>
<dbReference type="InterPro" id="IPR017969">
    <property type="entry name" value="Heavy-metal-associated_CS"/>
</dbReference>
<keyword evidence="13" id="KW-0406">Ion transport</keyword>
<comment type="subcellular location">
    <subcellularLocation>
        <location evidence="1">Cell membrane</location>
        <topology evidence="1">Multi-pass membrane protein</topology>
    </subcellularLocation>
</comment>
<dbReference type="InterPro" id="IPR008250">
    <property type="entry name" value="ATPase_P-typ_transduc_dom_A_sf"/>
</dbReference>
<dbReference type="Gene3D" id="2.70.150.10">
    <property type="entry name" value="Calcium-transporting ATPase, cytoplasmic transduction domain A"/>
    <property type="match status" value="1"/>
</dbReference>
<dbReference type="Pfam" id="PF00702">
    <property type="entry name" value="Hydrolase"/>
    <property type="match status" value="1"/>
</dbReference>
<feature type="transmembrane region" description="Helical" evidence="15">
    <location>
        <begin position="400"/>
        <end position="419"/>
    </location>
</feature>
<evidence type="ECO:0000313" key="17">
    <source>
        <dbReference type="EMBL" id="USG60418.1"/>
    </source>
</evidence>
<dbReference type="NCBIfam" id="TIGR01511">
    <property type="entry name" value="ATPase-IB1_Cu"/>
    <property type="match status" value="1"/>
</dbReference>
<evidence type="ECO:0000256" key="14">
    <source>
        <dbReference type="ARBA" id="ARBA00023136"/>
    </source>
</evidence>
<reference evidence="17" key="1">
    <citation type="submission" date="2022-06" db="EMBL/GenBank/DDBJ databases">
        <title>Sneathiella actinostolidae sp. nov., isolated from a sea anemonein the Western Pacific Ocean.</title>
        <authorList>
            <person name="Wei M.J."/>
        </authorList>
    </citation>
    <scope>NUCLEOTIDE SEQUENCE</scope>
    <source>
        <strain evidence="17">PHK-P5</strain>
    </source>
</reference>
<feature type="transmembrane region" description="Helical" evidence="15">
    <location>
        <begin position="216"/>
        <end position="233"/>
    </location>
</feature>
<evidence type="ECO:0000256" key="8">
    <source>
        <dbReference type="ARBA" id="ARBA00022741"/>
    </source>
</evidence>
<keyword evidence="5" id="KW-0597">Phosphoprotein</keyword>
<evidence type="ECO:0000256" key="13">
    <source>
        <dbReference type="ARBA" id="ARBA00023065"/>
    </source>
</evidence>
<feature type="transmembrane region" description="Helical" evidence="15">
    <location>
        <begin position="425"/>
        <end position="453"/>
    </location>
</feature>
<evidence type="ECO:0000256" key="9">
    <source>
        <dbReference type="ARBA" id="ARBA00022840"/>
    </source>
</evidence>
<keyword evidence="12 15" id="KW-1133">Transmembrane helix</keyword>
<dbReference type="Pfam" id="PF00403">
    <property type="entry name" value="HMA"/>
    <property type="match status" value="1"/>
</dbReference>
<keyword evidence="10" id="KW-0460">Magnesium</keyword>
<evidence type="ECO:0000256" key="1">
    <source>
        <dbReference type="ARBA" id="ARBA00004651"/>
    </source>
</evidence>
<keyword evidence="3" id="KW-0813">Transport</keyword>
<evidence type="ECO:0000256" key="3">
    <source>
        <dbReference type="ARBA" id="ARBA00022448"/>
    </source>
</evidence>
<dbReference type="PROSITE" id="PS01229">
    <property type="entry name" value="COF_2"/>
    <property type="match status" value="1"/>
</dbReference>
<dbReference type="CDD" id="cd00371">
    <property type="entry name" value="HMA"/>
    <property type="match status" value="1"/>
</dbReference>
<evidence type="ECO:0000256" key="5">
    <source>
        <dbReference type="ARBA" id="ARBA00022553"/>
    </source>
</evidence>
<keyword evidence="9 15" id="KW-0067">ATP-binding</keyword>
<dbReference type="SUPFAM" id="SSF81653">
    <property type="entry name" value="Calcium ATPase, transduction domain A"/>
    <property type="match status" value="1"/>
</dbReference>
<keyword evidence="8 15" id="KW-0547">Nucleotide-binding</keyword>
<dbReference type="EMBL" id="CP098747">
    <property type="protein sequence ID" value="USG60418.1"/>
    <property type="molecule type" value="Genomic_DNA"/>
</dbReference>
<dbReference type="PRINTS" id="PR00119">
    <property type="entry name" value="CATATPASE"/>
</dbReference>
<feature type="transmembrane region" description="Helical" evidence="15">
    <location>
        <begin position="718"/>
        <end position="739"/>
    </location>
</feature>
<dbReference type="PROSITE" id="PS01047">
    <property type="entry name" value="HMA_1"/>
    <property type="match status" value="1"/>
</dbReference>
<dbReference type="Gene3D" id="3.40.1110.10">
    <property type="entry name" value="Calcium-transporting ATPase, cytoplasmic domain N"/>
    <property type="match status" value="1"/>
</dbReference>